<dbReference type="AlphaFoldDB" id="A0ABD5RXI7"/>
<dbReference type="Pfam" id="PF01979">
    <property type="entry name" value="Amidohydro_1"/>
    <property type="match status" value="1"/>
</dbReference>
<comment type="caution">
    <text evidence="3">The sequence shown here is derived from an EMBL/GenBank/DDBJ whole genome shotgun (WGS) entry which is preliminary data.</text>
</comment>
<dbReference type="InterPro" id="IPR011059">
    <property type="entry name" value="Metal-dep_hydrolase_composite"/>
</dbReference>
<organism evidence="3 4">
    <name type="scientific">Halobium palmae</name>
    <dbReference type="NCBI Taxonomy" id="1776492"/>
    <lineage>
        <taxon>Archaea</taxon>
        <taxon>Methanobacteriati</taxon>
        <taxon>Methanobacteriota</taxon>
        <taxon>Stenosarchaea group</taxon>
        <taxon>Halobacteria</taxon>
        <taxon>Halobacteriales</taxon>
        <taxon>Haloferacaceae</taxon>
        <taxon>Halobium</taxon>
    </lineage>
</organism>
<comment type="cofactor">
    <cofactor evidence="1">
        <name>Zn(2+)</name>
        <dbReference type="ChEBI" id="CHEBI:29105"/>
    </cofactor>
</comment>
<dbReference type="EMBL" id="JBHSWU010000085">
    <property type="protein sequence ID" value="MFC6724010.1"/>
    <property type="molecule type" value="Genomic_DNA"/>
</dbReference>
<evidence type="ECO:0000256" key="1">
    <source>
        <dbReference type="ARBA" id="ARBA00001947"/>
    </source>
</evidence>
<accession>A0ABD5RXI7</accession>
<feature type="domain" description="Amidohydrolase-related" evidence="2">
    <location>
        <begin position="52"/>
        <end position="433"/>
    </location>
</feature>
<dbReference type="PANTHER" id="PTHR11647">
    <property type="entry name" value="HYDRANTOINASE/DIHYDROPYRIMIDINASE FAMILY MEMBER"/>
    <property type="match status" value="1"/>
</dbReference>
<reference evidence="3 4" key="1">
    <citation type="journal article" date="2019" name="Int. J. Syst. Evol. Microbiol.">
        <title>The Global Catalogue of Microorganisms (GCM) 10K type strain sequencing project: providing services to taxonomists for standard genome sequencing and annotation.</title>
        <authorList>
            <consortium name="The Broad Institute Genomics Platform"/>
            <consortium name="The Broad Institute Genome Sequencing Center for Infectious Disease"/>
            <person name="Wu L."/>
            <person name="Ma J."/>
        </authorList>
    </citation>
    <scope>NUCLEOTIDE SEQUENCE [LARGE SCALE GENOMIC DNA]</scope>
    <source>
        <strain evidence="3 4">NBRC 111368</strain>
    </source>
</reference>
<evidence type="ECO:0000313" key="4">
    <source>
        <dbReference type="Proteomes" id="UP001596328"/>
    </source>
</evidence>
<name>A0ABD5RXI7_9EURY</name>
<dbReference type="Proteomes" id="UP001596328">
    <property type="component" value="Unassembled WGS sequence"/>
</dbReference>
<dbReference type="SUPFAM" id="SSF51338">
    <property type="entry name" value="Composite domain of metallo-dependent hydrolases"/>
    <property type="match status" value="1"/>
</dbReference>
<evidence type="ECO:0000259" key="2">
    <source>
        <dbReference type="Pfam" id="PF01979"/>
    </source>
</evidence>
<dbReference type="SUPFAM" id="SSF51556">
    <property type="entry name" value="Metallo-dependent hydrolases"/>
    <property type="match status" value="1"/>
</dbReference>
<evidence type="ECO:0000313" key="3">
    <source>
        <dbReference type="EMBL" id="MFC6724010.1"/>
    </source>
</evidence>
<proteinExistence type="predicted"/>
<dbReference type="InterPro" id="IPR006680">
    <property type="entry name" value="Amidohydro-rel"/>
</dbReference>
<dbReference type="InterPro" id="IPR050378">
    <property type="entry name" value="Metallo-dep_Hydrolases_sf"/>
</dbReference>
<keyword evidence="4" id="KW-1185">Reference proteome</keyword>
<gene>
    <name evidence="3" type="ORF">ACFQE1_06405</name>
</gene>
<sequence length="457" mass="49885">MHDLVVANGTVVSPEQGVFEADIGVDGDVVGAIAEAGSLDGERVVDAAGNHVFPGVVDPHVHHGLFRPLDDDARTESRSGLVGGVTTTGNIFRRGESYLEIMDDHVRTAEDNYRHDYFFTLGLLSHDHAAEVPEIVSELGITSFKWYMNYKLDVAEMFDLERNLLDDVADHFMSELADVEAPTTLAYHSENSEITGHLTEQLKSSGATGYDAVVDRFPGYAEAQSMVSGTNLARQHGYDDDFYVVHVSAEETANELATLQEMGYGVTAETCTHYLCLTREQCDDRHKINPPIRSERHQAALWDRLADGTIDVVGTDHIANREADKVGDDIWESMWGSPSSATMLPLVLSEGVHEGRLSLRRAAEVTSANAAKAYDLHPKKGAVRVGSDADLVVVDVDETRTVTPELLQSAADYSMYTGREVTGWPTHTLVRGAVAYERGDVLADPGHGTHIDRPIGV</sequence>
<dbReference type="InterPro" id="IPR032466">
    <property type="entry name" value="Metal_Hydrolase"/>
</dbReference>
<protein>
    <submittedName>
        <fullName evidence="3">Dihydroorotase family protein</fullName>
    </submittedName>
</protein>
<dbReference type="Gene3D" id="2.30.40.10">
    <property type="entry name" value="Urease, subunit C, domain 1"/>
    <property type="match status" value="1"/>
</dbReference>
<dbReference type="PANTHER" id="PTHR11647:SF1">
    <property type="entry name" value="COLLAPSIN RESPONSE MEDIATOR PROTEIN"/>
    <property type="match status" value="1"/>
</dbReference>
<dbReference type="GO" id="GO:0016787">
    <property type="term" value="F:hydrolase activity"/>
    <property type="evidence" value="ECO:0007669"/>
    <property type="project" value="UniProtKB-ARBA"/>
</dbReference>
<dbReference type="Gene3D" id="3.20.20.140">
    <property type="entry name" value="Metal-dependent hydrolases"/>
    <property type="match status" value="1"/>
</dbReference>